<dbReference type="Ensembl" id="ENSCSAVT00000007122.1">
    <property type="protein sequence ID" value="ENSCSAVP00000007032.1"/>
    <property type="gene ID" value="ENSCSAVG00000004204.1"/>
</dbReference>
<reference evidence="3" key="2">
    <citation type="submission" date="2025-08" db="UniProtKB">
        <authorList>
            <consortium name="Ensembl"/>
        </authorList>
    </citation>
    <scope>IDENTIFICATION</scope>
</reference>
<organism evidence="3 4">
    <name type="scientific">Ciona savignyi</name>
    <name type="common">Pacific transparent sea squirt</name>
    <dbReference type="NCBI Taxonomy" id="51511"/>
    <lineage>
        <taxon>Eukaryota</taxon>
        <taxon>Metazoa</taxon>
        <taxon>Chordata</taxon>
        <taxon>Tunicata</taxon>
        <taxon>Ascidiacea</taxon>
        <taxon>Phlebobranchia</taxon>
        <taxon>Cionidae</taxon>
        <taxon>Ciona</taxon>
    </lineage>
</organism>
<evidence type="ECO:0000259" key="2">
    <source>
        <dbReference type="PROSITE" id="PS50025"/>
    </source>
</evidence>
<dbReference type="InterPro" id="IPR001791">
    <property type="entry name" value="Laminin_G"/>
</dbReference>
<dbReference type="PROSITE" id="PS50025">
    <property type="entry name" value="LAM_G_DOMAIN"/>
    <property type="match status" value="1"/>
</dbReference>
<protein>
    <recommendedName>
        <fullName evidence="2">Laminin G domain-containing protein</fullName>
    </recommendedName>
</protein>
<dbReference type="SMART" id="SM00282">
    <property type="entry name" value="LamG"/>
    <property type="match status" value="1"/>
</dbReference>
<dbReference type="GeneTree" id="ENSGT00940000167067"/>
<dbReference type="CDD" id="cd00110">
    <property type="entry name" value="LamG"/>
    <property type="match status" value="1"/>
</dbReference>
<dbReference type="AlphaFoldDB" id="H2YNX4"/>
<keyword evidence="4" id="KW-1185">Reference proteome</keyword>
<comment type="caution">
    <text evidence="1">Lacks conserved residue(s) required for the propagation of feature annotation.</text>
</comment>
<evidence type="ECO:0000256" key="1">
    <source>
        <dbReference type="PROSITE-ProRule" id="PRU00122"/>
    </source>
</evidence>
<dbReference type="Proteomes" id="UP000007875">
    <property type="component" value="Unassembled WGS sequence"/>
</dbReference>
<dbReference type="InParanoid" id="H2YNX4"/>
<sequence length="326" mass="35511">MKIGKDSKIFFGGFPGNFVPPSQIQNTGVGSACIGEVKLNNETIGIWNFKAYNGPKPGQNCQDRPSSDALTNPDNLASGVAGLGSNQVWRFSGFGSYVRIARSDINFLNNNAGSVHFIGFKFETLQDNSLLFLVGQTTEQFMALEVVNGLLVMTWNFGFPGGPVNQTLENVGDVTMQDRQLLVKAGVATVHRVTVVSVDLRLRLRETFDAGVPNVLGDVWIGGMWNSNINPAFRSILTNIDVSFRGCLRELNFNSRSFDIQNAIENIGVTRGCQKEAVADLKLDGGDFVKMPSTLPNIQNIDGSVVMRTGTPSGTILNFRDTEVEH</sequence>
<dbReference type="SUPFAM" id="SSF49899">
    <property type="entry name" value="Concanavalin A-like lectins/glucanases"/>
    <property type="match status" value="1"/>
</dbReference>
<dbReference type="eggNOG" id="KOG1836">
    <property type="taxonomic scope" value="Eukaryota"/>
</dbReference>
<dbReference type="PROSITE" id="PS51257">
    <property type="entry name" value="PROKAR_LIPOPROTEIN"/>
    <property type="match status" value="1"/>
</dbReference>
<dbReference type="HOGENOM" id="CLU_852479_0_0_1"/>
<feature type="domain" description="Laminin G" evidence="2">
    <location>
        <begin position="87"/>
        <end position="273"/>
    </location>
</feature>
<evidence type="ECO:0000313" key="3">
    <source>
        <dbReference type="Ensembl" id="ENSCSAVP00000007032.1"/>
    </source>
</evidence>
<dbReference type="InterPro" id="IPR013320">
    <property type="entry name" value="ConA-like_dom_sf"/>
</dbReference>
<dbReference type="Gene3D" id="2.60.120.200">
    <property type="match status" value="2"/>
</dbReference>
<proteinExistence type="predicted"/>
<dbReference type="Pfam" id="PF02210">
    <property type="entry name" value="Laminin_G_2"/>
    <property type="match status" value="1"/>
</dbReference>
<reference evidence="4" key="1">
    <citation type="submission" date="2003-08" db="EMBL/GenBank/DDBJ databases">
        <authorList>
            <person name="Birren B."/>
            <person name="Nusbaum C."/>
            <person name="Abebe A."/>
            <person name="Abouelleil A."/>
            <person name="Adekoya E."/>
            <person name="Ait-zahra M."/>
            <person name="Allen N."/>
            <person name="Allen T."/>
            <person name="An P."/>
            <person name="Anderson M."/>
            <person name="Anderson S."/>
            <person name="Arachchi H."/>
            <person name="Armbruster J."/>
            <person name="Bachantsang P."/>
            <person name="Baldwin J."/>
            <person name="Barry A."/>
            <person name="Bayul T."/>
            <person name="Blitshsteyn B."/>
            <person name="Bloom T."/>
            <person name="Blye J."/>
            <person name="Boguslavskiy L."/>
            <person name="Borowsky M."/>
            <person name="Boukhgalter B."/>
            <person name="Brunache A."/>
            <person name="Butler J."/>
            <person name="Calixte N."/>
            <person name="Calvo S."/>
            <person name="Camarata J."/>
            <person name="Campo K."/>
            <person name="Chang J."/>
            <person name="Cheshatsang Y."/>
            <person name="Citroen M."/>
            <person name="Collymore A."/>
            <person name="Considine T."/>
            <person name="Cook A."/>
            <person name="Cooke P."/>
            <person name="Corum B."/>
            <person name="Cuomo C."/>
            <person name="David R."/>
            <person name="Dawoe T."/>
            <person name="Degray S."/>
            <person name="Dodge S."/>
            <person name="Dooley K."/>
            <person name="Dorje P."/>
            <person name="Dorjee K."/>
            <person name="Dorris L."/>
            <person name="Duffey N."/>
            <person name="Dupes A."/>
            <person name="Elkins T."/>
            <person name="Engels R."/>
            <person name="Erickson J."/>
            <person name="Farina A."/>
            <person name="Faro S."/>
            <person name="Ferreira P."/>
            <person name="Fischer H."/>
            <person name="Fitzgerald M."/>
            <person name="Foley K."/>
            <person name="Gage D."/>
            <person name="Galagan J."/>
            <person name="Gearin G."/>
            <person name="Gnerre S."/>
            <person name="Gnirke A."/>
            <person name="Goyette A."/>
            <person name="Graham J."/>
            <person name="Grandbois E."/>
            <person name="Gyaltsen K."/>
            <person name="Hafez N."/>
            <person name="Hagopian D."/>
            <person name="Hagos B."/>
            <person name="Hall J."/>
            <person name="Hatcher B."/>
            <person name="Heller A."/>
            <person name="Higgins H."/>
            <person name="Honan T."/>
            <person name="Horn A."/>
            <person name="Houde N."/>
            <person name="Hughes L."/>
            <person name="Hulme W."/>
            <person name="Husby E."/>
            <person name="Iliev I."/>
            <person name="Jaffe D."/>
            <person name="Jones C."/>
            <person name="Kamal M."/>
            <person name="Kamat A."/>
            <person name="Kamvysselis M."/>
            <person name="Karlsson E."/>
            <person name="Kells C."/>
            <person name="Kieu A."/>
            <person name="Kisner P."/>
            <person name="Kodira C."/>
            <person name="Kulbokas E."/>
            <person name="Labutti K."/>
            <person name="Lama D."/>
            <person name="Landers T."/>
            <person name="Leger J."/>
            <person name="Levine S."/>
            <person name="Lewis D."/>
            <person name="Lewis T."/>
            <person name="Lindblad-toh K."/>
            <person name="Liu X."/>
            <person name="Lokyitsang T."/>
            <person name="Lokyitsang Y."/>
            <person name="Lucien O."/>
            <person name="Lui A."/>
            <person name="Ma L.J."/>
            <person name="Mabbitt R."/>
            <person name="Macdonald J."/>
            <person name="Maclean C."/>
            <person name="Major J."/>
            <person name="Manning J."/>
            <person name="Marabella R."/>
            <person name="Maru K."/>
            <person name="Matthews C."/>
            <person name="Mauceli E."/>
            <person name="Mccarthy M."/>
            <person name="Mcdonough S."/>
            <person name="Mcghee T."/>
            <person name="Meldrim J."/>
            <person name="Meneus L."/>
            <person name="Mesirov J."/>
            <person name="Mihalev A."/>
            <person name="Mihova T."/>
            <person name="Mikkelsen T."/>
            <person name="Mlenga V."/>
            <person name="Moru K."/>
            <person name="Mozes J."/>
            <person name="Mulrain L."/>
            <person name="Munson G."/>
            <person name="Naylor J."/>
            <person name="Newes C."/>
            <person name="Nguyen C."/>
            <person name="Nguyen N."/>
            <person name="Nguyen T."/>
            <person name="Nicol R."/>
            <person name="Nielsen C."/>
            <person name="Nizzari M."/>
            <person name="Norbu C."/>
            <person name="Norbu N."/>
            <person name="O'donnell P."/>
            <person name="Okoawo O."/>
            <person name="O'leary S."/>
            <person name="Omotosho B."/>
            <person name="O'neill K."/>
            <person name="Osman S."/>
            <person name="Parker S."/>
            <person name="Perrin D."/>
            <person name="Phunkhang P."/>
            <person name="Piqani B."/>
            <person name="Purcell S."/>
            <person name="Rachupka T."/>
            <person name="Ramasamy U."/>
            <person name="Rameau R."/>
            <person name="Ray V."/>
            <person name="Raymond C."/>
            <person name="Retta R."/>
            <person name="Richardson S."/>
            <person name="Rise C."/>
            <person name="Rodriguez J."/>
            <person name="Rogers J."/>
            <person name="Rogov P."/>
            <person name="Rutman M."/>
            <person name="Schupbach R."/>
            <person name="Seaman C."/>
            <person name="Settipalli S."/>
            <person name="Sharpe T."/>
            <person name="Sheridan J."/>
            <person name="Sherpa N."/>
            <person name="Shi J."/>
            <person name="Smirnov S."/>
            <person name="Smith C."/>
            <person name="Sougnez C."/>
            <person name="Spencer B."/>
            <person name="Stalker J."/>
            <person name="Stange-thomann N."/>
            <person name="Stavropoulos S."/>
            <person name="Stetson K."/>
            <person name="Stone C."/>
            <person name="Stone S."/>
            <person name="Stubbs M."/>
            <person name="Talamas J."/>
            <person name="Tchuinga P."/>
            <person name="Tenzing P."/>
            <person name="Tesfaye S."/>
            <person name="Theodore J."/>
            <person name="Thoulutsang Y."/>
            <person name="Topham K."/>
            <person name="Towey S."/>
            <person name="Tsamla T."/>
            <person name="Tsomo N."/>
            <person name="Vallee D."/>
            <person name="Vassiliev H."/>
            <person name="Venkataraman V."/>
            <person name="Vinson J."/>
            <person name="Vo A."/>
            <person name="Wade C."/>
            <person name="Wang S."/>
            <person name="Wangchuk T."/>
            <person name="Wangdi T."/>
            <person name="Whittaker C."/>
            <person name="Wilkinson J."/>
            <person name="Wu Y."/>
            <person name="Wyman D."/>
            <person name="Yadav S."/>
            <person name="Yang S."/>
            <person name="Yang X."/>
            <person name="Yeager S."/>
            <person name="Yee E."/>
            <person name="Young G."/>
            <person name="Zainoun J."/>
            <person name="Zembeck L."/>
            <person name="Zimmer A."/>
            <person name="Zody M."/>
            <person name="Lander E."/>
        </authorList>
    </citation>
    <scope>NUCLEOTIDE SEQUENCE [LARGE SCALE GENOMIC DNA]</scope>
</reference>
<dbReference type="STRING" id="51511.ENSCSAVP00000007032"/>
<name>H2YNX4_CIOSA</name>
<evidence type="ECO:0000313" key="4">
    <source>
        <dbReference type="Proteomes" id="UP000007875"/>
    </source>
</evidence>
<accession>H2YNX4</accession>
<reference evidence="3" key="3">
    <citation type="submission" date="2025-09" db="UniProtKB">
        <authorList>
            <consortium name="Ensembl"/>
        </authorList>
    </citation>
    <scope>IDENTIFICATION</scope>
</reference>